<dbReference type="EMBL" id="KV417526">
    <property type="protein sequence ID" value="KZP24424.1"/>
    <property type="molecule type" value="Genomic_DNA"/>
</dbReference>
<evidence type="ECO:0000313" key="2">
    <source>
        <dbReference type="Proteomes" id="UP000076532"/>
    </source>
</evidence>
<organism evidence="1 2">
    <name type="scientific">Athelia psychrophila</name>
    <dbReference type="NCBI Taxonomy" id="1759441"/>
    <lineage>
        <taxon>Eukaryota</taxon>
        <taxon>Fungi</taxon>
        <taxon>Dikarya</taxon>
        <taxon>Basidiomycota</taxon>
        <taxon>Agaricomycotina</taxon>
        <taxon>Agaricomycetes</taxon>
        <taxon>Agaricomycetidae</taxon>
        <taxon>Atheliales</taxon>
        <taxon>Atheliaceae</taxon>
        <taxon>Athelia</taxon>
    </lineage>
</organism>
<dbReference type="OrthoDB" id="3237746at2759"/>
<gene>
    <name evidence="1" type="ORF">FIBSPDRAFT_686739</name>
</gene>
<dbReference type="AlphaFoldDB" id="A0A166MXB3"/>
<name>A0A166MXB3_9AGAM</name>
<protein>
    <submittedName>
        <fullName evidence="1">Uncharacterized protein</fullName>
    </submittedName>
</protein>
<reference evidence="1 2" key="1">
    <citation type="journal article" date="2016" name="Mol. Biol. Evol.">
        <title>Comparative Genomics of Early-Diverging Mushroom-Forming Fungi Provides Insights into the Origins of Lignocellulose Decay Capabilities.</title>
        <authorList>
            <person name="Nagy L.G."/>
            <person name="Riley R."/>
            <person name="Tritt A."/>
            <person name="Adam C."/>
            <person name="Daum C."/>
            <person name="Floudas D."/>
            <person name="Sun H."/>
            <person name="Yadav J.S."/>
            <person name="Pangilinan J."/>
            <person name="Larsson K.H."/>
            <person name="Matsuura K."/>
            <person name="Barry K."/>
            <person name="Labutti K."/>
            <person name="Kuo R."/>
            <person name="Ohm R.A."/>
            <person name="Bhattacharya S.S."/>
            <person name="Shirouzu T."/>
            <person name="Yoshinaga Y."/>
            <person name="Martin F.M."/>
            <person name="Grigoriev I.V."/>
            <person name="Hibbett D.S."/>
        </authorList>
    </citation>
    <scope>NUCLEOTIDE SEQUENCE [LARGE SCALE GENOMIC DNA]</scope>
    <source>
        <strain evidence="1 2">CBS 109695</strain>
    </source>
</reference>
<dbReference type="Proteomes" id="UP000076532">
    <property type="component" value="Unassembled WGS sequence"/>
</dbReference>
<keyword evidence="2" id="KW-1185">Reference proteome</keyword>
<feature type="non-terminal residue" evidence="1">
    <location>
        <position position="82"/>
    </location>
</feature>
<sequence>DVDMHMVYARQQQLDAYSHTVDHAVEREAVFNTKIAGSRVNNIVEFHINDLVQVYRSDLDYMFRTKHKFLPKWGAVRRVVAR</sequence>
<proteinExistence type="predicted"/>
<evidence type="ECO:0000313" key="1">
    <source>
        <dbReference type="EMBL" id="KZP24424.1"/>
    </source>
</evidence>
<feature type="non-terminal residue" evidence="1">
    <location>
        <position position="1"/>
    </location>
</feature>
<accession>A0A166MXB3</accession>